<organism evidence="4 5">
    <name type="scientific">Curtobacterium luteum</name>
    <dbReference type="NCBI Taxonomy" id="33881"/>
    <lineage>
        <taxon>Bacteria</taxon>
        <taxon>Bacillati</taxon>
        <taxon>Actinomycetota</taxon>
        <taxon>Actinomycetes</taxon>
        <taxon>Micrococcales</taxon>
        <taxon>Microbacteriaceae</taxon>
        <taxon>Curtobacterium</taxon>
    </lineage>
</organism>
<feature type="region of interest" description="Disordered" evidence="1">
    <location>
        <begin position="32"/>
        <end position="55"/>
    </location>
</feature>
<comment type="caution">
    <text evidence="4">The sequence shown here is derived from an EMBL/GenBank/DDBJ whole genome shotgun (WGS) entry which is preliminary data.</text>
</comment>
<dbReference type="RefSeq" id="WP_193750359.1">
    <property type="nucleotide sequence ID" value="NZ_LDQC01000006.1"/>
</dbReference>
<feature type="signal peptide" evidence="2">
    <location>
        <begin position="1"/>
        <end position="30"/>
    </location>
</feature>
<dbReference type="Gene3D" id="3.40.50.1110">
    <property type="entry name" value="SGNH hydrolase"/>
    <property type="match status" value="1"/>
</dbReference>
<evidence type="ECO:0000313" key="4">
    <source>
        <dbReference type="EMBL" id="KTR10901.1"/>
    </source>
</evidence>
<proteinExistence type="predicted"/>
<feature type="domain" description="SGNH hydrolase-type esterase" evidence="3">
    <location>
        <begin position="64"/>
        <end position="229"/>
    </location>
</feature>
<dbReference type="SUPFAM" id="SSF52266">
    <property type="entry name" value="SGNH hydrolase"/>
    <property type="match status" value="1"/>
</dbReference>
<dbReference type="Pfam" id="PF13472">
    <property type="entry name" value="Lipase_GDSL_2"/>
    <property type="match status" value="1"/>
</dbReference>
<dbReference type="AlphaFoldDB" id="A0A175S1I0"/>
<dbReference type="InterPro" id="IPR013830">
    <property type="entry name" value="SGNH_hydro"/>
</dbReference>
<gene>
    <name evidence="4" type="ORF">NS184_01055</name>
</gene>
<dbReference type="InterPro" id="IPR051532">
    <property type="entry name" value="Ester_Hydrolysis_Enzymes"/>
</dbReference>
<evidence type="ECO:0000259" key="3">
    <source>
        <dbReference type="Pfam" id="PF13472"/>
    </source>
</evidence>
<protein>
    <recommendedName>
        <fullName evidence="3">SGNH hydrolase-type esterase domain-containing protein</fullName>
    </recommendedName>
</protein>
<evidence type="ECO:0000256" key="2">
    <source>
        <dbReference type="SAM" id="SignalP"/>
    </source>
</evidence>
<name>A0A175S1I0_9MICO</name>
<dbReference type="PROSITE" id="PS51257">
    <property type="entry name" value="PROKAR_LIPOPROTEIN"/>
    <property type="match status" value="1"/>
</dbReference>
<dbReference type="PATRIC" id="fig|33881.3.peg.2513"/>
<dbReference type="PANTHER" id="PTHR30383:SF5">
    <property type="entry name" value="SGNH HYDROLASE-TYPE ESTERASE DOMAIN-CONTAINING PROTEIN"/>
    <property type="match status" value="1"/>
</dbReference>
<dbReference type="EMBL" id="LDQC01000006">
    <property type="protein sequence ID" value="KTR10901.1"/>
    <property type="molecule type" value="Genomic_DNA"/>
</dbReference>
<dbReference type="CDD" id="cd00229">
    <property type="entry name" value="SGNH_hydrolase"/>
    <property type="match status" value="1"/>
</dbReference>
<accession>A0A175S1I0</accession>
<feature type="chain" id="PRO_5038878976" description="SGNH hydrolase-type esterase domain-containing protein" evidence="2">
    <location>
        <begin position="31"/>
        <end position="245"/>
    </location>
</feature>
<dbReference type="Proteomes" id="UP000078252">
    <property type="component" value="Unassembled WGS sequence"/>
</dbReference>
<dbReference type="PANTHER" id="PTHR30383">
    <property type="entry name" value="THIOESTERASE 1/PROTEASE 1/LYSOPHOSPHOLIPASE L1"/>
    <property type="match status" value="1"/>
</dbReference>
<sequence length="245" mass="25488">MTTRTRSVLVVGVAALAVIALGACSEQPSAAVGAEASPSVSARRTPTPGPGTPWDRADDVRVVAIGDSITGGHGLTTAQAWPALMADTNGWSLTNLSCDGAGVAALGDDDDCASAYATLVKRAVGLRPQVVLLQASSNDLGLDTAEIRSATDQVVDDVHRRMPRARVIGLSAIWNQDAPPAQLAKISKAMRVALQREGGTYVDIGEPLRGHGDWMQSDDVHPTVRGQQAIAAAVTAAFTRDDVQF</sequence>
<evidence type="ECO:0000256" key="1">
    <source>
        <dbReference type="SAM" id="MobiDB-lite"/>
    </source>
</evidence>
<keyword evidence="2" id="KW-0732">Signal</keyword>
<dbReference type="InterPro" id="IPR036514">
    <property type="entry name" value="SGNH_hydro_sf"/>
</dbReference>
<dbReference type="GO" id="GO:0004622">
    <property type="term" value="F:phosphatidylcholine lysophospholipase activity"/>
    <property type="evidence" value="ECO:0007669"/>
    <property type="project" value="TreeGrafter"/>
</dbReference>
<evidence type="ECO:0000313" key="5">
    <source>
        <dbReference type="Proteomes" id="UP000078252"/>
    </source>
</evidence>
<dbReference type="STRING" id="33881.NS184_01055"/>
<reference evidence="4 5" key="1">
    <citation type="journal article" date="2016" name="Front. Microbiol.">
        <title>Genomic Resource of Rice Seed Associated Bacteria.</title>
        <authorList>
            <person name="Midha S."/>
            <person name="Bansal K."/>
            <person name="Sharma S."/>
            <person name="Kumar N."/>
            <person name="Patil P.P."/>
            <person name="Chaudhry V."/>
            <person name="Patil P.B."/>
        </authorList>
    </citation>
    <scope>NUCLEOTIDE SEQUENCE [LARGE SCALE GENOMIC DNA]</scope>
    <source>
        <strain evidence="4 5">NS184</strain>
    </source>
</reference>